<feature type="region of interest" description="Disordered" evidence="7">
    <location>
        <begin position="801"/>
        <end position="843"/>
    </location>
</feature>
<dbReference type="InterPro" id="IPR019842">
    <property type="entry name" value="Uricase_CS"/>
</dbReference>
<evidence type="ECO:0000256" key="6">
    <source>
        <dbReference type="ARBA" id="ARBA00031317"/>
    </source>
</evidence>
<feature type="region of interest" description="Disordered" evidence="7">
    <location>
        <begin position="554"/>
        <end position="581"/>
    </location>
</feature>
<feature type="compositionally biased region" description="Low complexity" evidence="7">
    <location>
        <begin position="1169"/>
        <end position="1185"/>
    </location>
</feature>
<dbReference type="PROSITE" id="PS00366">
    <property type="entry name" value="URICASE"/>
    <property type="match status" value="1"/>
</dbReference>
<reference evidence="8 9" key="1">
    <citation type="journal article" date="2012" name="Appl. Environ. Microbiol.">
        <title>Short-read sequencing for genomic analysis of the brown rot fungus Fibroporia radiculosa.</title>
        <authorList>
            <person name="Tang J.D."/>
            <person name="Perkins A.D."/>
            <person name="Sonstegard T.S."/>
            <person name="Schroeder S.G."/>
            <person name="Burgess S.C."/>
            <person name="Diehl S.V."/>
        </authorList>
    </citation>
    <scope>NUCLEOTIDE SEQUENCE [LARGE SCALE GENOMIC DNA]</scope>
    <source>
        <strain evidence="8 9">TFFH 294</strain>
    </source>
</reference>
<evidence type="ECO:0000256" key="7">
    <source>
        <dbReference type="SAM" id="MobiDB-lite"/>
    </source>
</evidence>
<dbReference type="Proteomes" id="UP000006352">
    <property type="component" value="Unassembled WGS sequence"/>
</dbReference>
<dbReference type="GO" id="GO:0004846">
    <property type="term" value="F:urate oxidase activity"/>
    <property type="evidence" value="ECO:0007669"/>
    <property type="project" value="UniProtKB-EC"/>
</dbReference>
<feature type="compositionally biased region" description="Polar residues" evidence="7">
    <location>
        <begin position="1104"/>
        <end position="1124"/>
    </location>
</feature>
<dbReference type="EMBL" id="HE796957">
    <property type="protein sequence ID" value="CCL99918.1"/>
    <property type="molecule type" value="Genomic_DNA"/>
</dbReference>
<dbReference type="STRING" id="599839.J4G196"/>
<comment type="similarity">
    <text evidence="2">Belongs to the uricase family.</text>
</comment>
<accession>J4G196</accession>
<dbReference type="InterPro" id="IPR002042">
    <property type="entry name" value="Uricase"/>
</dbReference>
<keyword evidence="4" id="KW-0659">Purine metabolism</keyword>
<feature type="region of interest" description="Disordered" evidence="7">
    <location>
        <begin position="1282"/>
        <end position="1317"/>
    </location>
</feature>
<evidence type="ECO:0000256" key="3">
    <source>
        <dbReference type="ARBA" id="ARBA00012598"/>
    </source>
</evidence>
<evidence type="ECO:0000313" key="8">
    <source>
        <dbReference type="EMBL" id="CCL99918.1"/>
    </source>
</evidence>
<feature type="compositionally biased region" description="Polar residues" evidence="7">
    <location>
        <begin position="813"/>
        <end position="843"/>
    </location>
</feature>
<dbReference type="PRINTS" id="PR00093">
    <property type="entry name" value="URICASE"/>
</dbReference>
<feature type="region of interest" description="Disordered" evidence="7">
    <location>
        <begin position="304"/>
        <end position="330"/>
    </location>
</feature>
<evidence type="ECO:0000256" key="2">
    <source>
        <dbReference type="ARBA" id="ARBA00009760"/>
    </source>
</evidence>
<comment type="pathway">
    <text evidence="1">Purine metabolism; urate degradation; (S)-allantoin from urate: step 1/3.</text>
</comment>
<proteinExistence type="inferred from homology"/>
<keyword evidence="9" id="KW-1185">Reference proteome</keyword>
<dbReference type="GeneID" id="24094829"/>
<feature type="region of interest" description="Disordered" evidence="7">
    <location>
        <begin position="1092"/>
        <end position="1209"/>
    </location>
</feature>
<dbReference type="RefSeq" id="XP_012179201.1">
    <property type="nucleotide sequence ID" value="XM_012323811.1"/>
</dbReference>
<dbReference type="Gene3D" id="3.10.270.10">
    <property type="entry name" value="Urate Oxidase"/>
    <property type="match status" value="1"/>
</dbReference>
<evidence type="ECO:0000313" key="9">
    <source>
        <dbReference type="Proteomes" id="UP000006352"/>
    </source>
</evidence>
<sequence length="1317" mass="142086">MSTSTESYLSHARYGKDKVRVFRVVREGKWHHVVEYNVTALLEGAIDISYTKADNSVVVATDSIKNITYYLAKISPHVLYPERFAIHLGTHLVSKYAHINKAFIKIEKLRWARIPIKTGVEGQEEIKLHPHSFYRDGEDKRFTSVEIDATEDKDNIRAKVTSGITDLLVLKSTGSAFESFIRDEYTTLVEVDDRIFSTSIDLSYVYKPFNVSAPLDEKKLVVNIEGKDAEVGTPWDGETVSDSARKITLDVFAEDESASVQATLYKMAQQILAQNPYVESATYALPNKHYVPVDMRYIGGKGGGVCAPHGPEQPSHASDDDVTAPQRQSTPQQPFLGALTVGFQAGGVAMHVFLWRIQIKSVTGECVKRRGVTGDRAMTSGEGSPVGVFMASVGLCPSSLSFSPPVHQHCPPLALAAMAGDHKVRLVVRDLPLVPNAHRSSVYSVPYVSQRSPALSMSQDICVPTPAIGRINANIVETSLREAICSRDMSINAMQQRNHPPLLLLIVVKALLLLPAQRLQSKLVTNVSNQVFLVMEQTRARKCRCTYVKFHRQTAPAGPGHPVPTQSNQSGRHGLTQGSSRLPDDFILPSPQGSFGFPSLYPPNTNSNAEFAMPQASATMYPHGYPNTALDPRESAAALAISANTRDSLNDSPDALARYRAQAELLSRAGVLPNGSLAVGAPAHPAEGVIPAHTLYGDPQAQAHFNRYSISMPANTSWAQSHDTHQQQSFHAVDAQRKEYESAYATSRQSFPVREGGPVTGAGEPTLQTHPPTHGASFPPVSSSNGSSYHVQGLAFHRAEDLSDDFGSDGGSTNHSRSIPGSANSSQVHLPSPDTHNQNMRQSTYSLPGFTHLESMQNMQNGNPPSQNHNDSTNKHEYGSSVFGNDSQGEGGFSSAFGLMSLDDPNVLAGFSADSAPFFSHLSSQPGSQSNQHGSMSSLSFPTPTQDLIAAMKTGKSDMDSKEMRDFWKMYVRTPLSGPGGANALSLVTPTGTGQILGRPSPSRRHSRVASLPSMKTPPLNGDALTGPYPPSTRHNINAGHQASHGEPGREKLEDGDNAFSSMRTTLYDADDLKSYEQAVLARKTSINLNLVPKRRGTMPGGTTIPSELQHSGQNQNVHTSKSASPVVPHLPPPSSYVPNKIPDLLNRPSSTASNSSSLAHAFGNTDHSGQVQPQSRPSSQSGPQTFRPPSVESSTVIGSEIGTDSDSLYRPSFKRLASQTLGPENTKRALLGPAGWDDDAVDDDDDDDAEFTMRRSVSEADPSTGNIKYGGVADRPIVGLSDRHRRSSYPSASAPITQGSTSMQPLVRGAEAALGT</sequence>
<name>J4G196_9APHY</name>
<dbReference type="NCBIfam" id="TIGR03383">
    <property type="entry name" value="urate_oxi"/>
    <property type="match status" value="1"/>
</dbReference>
<dbReference type="GO" id="GO:0005777">
    <property type="term" value="C:peroxisome"/>
    <property type="evidence" value="ECO:0007669"/>
    <property type="project" value="TreeGrafter"/>
</dbReference>
<dbReference type="GO" id="GO:0019628">
    <property type="term" value="P:urate catabolic process"/>
    <property type="evidence" value="ECO:0007669"/>
    <property type="project" value="UniProtKB-UniPathway"/>
</dbReference>
<dbReference type="PANTHER" id="PTHR42874:SF1">
    <property type="entry name" value="URICASE"/>
    <property type="match status" value="1"/>
</dbReference>
<dbReference type="OrthoDB" id="9992118at2759"/>
<dbReference type="Pfam" id="PF01014">
    <property type="entry name" value="Uricase"/>
    <property type="match status" value="2"/>
</dbReference>
<feature type="region of interest" description="Disordered" evidence="7">
    <location>
        <begin position="993"/>
        <end position="1057"/>
    </location>
</feature>
<feature type="compositionally biased region" description="Polar residues" evidence="7">
    <location>
        <begin position="1289"/>
        <end position="1305"/>
    </location>
</feature>
<dbReference type="SUPFAM" id="SSF55620">
    <property type="entry name" value="Tetrahydrobiopterin biosynthesis enzymes-like"/>
    <property type="match status" value="2"/>
</dbReference>
<dbReference type="InParanoid" id="J4G196"/>
<dbReference type="UniPathway" id="UPA00394">
    <property type="reaction ID" value="UER00650"/>
</dbReference>
<protein>
    <recommendedName>
        <fullName evidence="3">factor independent urate hydroxylase</fullName>
        <ecNumber evidence="3">1.7.3.3</ecNumber>
    </recommendedName>
    <alternativeName>
        <fullName evidence="6">Urate oxidase</fullName>
    </alternativeName>
</protein>
<dbReference type="GO" id="GO:0006145">
    <property type="term" value="P:purine nucleobase catabolic process"/>
    <property type="evidence" value="ECO:0007669"/>
    <property type="project" value="TreeGrafter"/>
</dbReference>
<keyword evidence="5" id="KW-0560">Oxidoreductase</keyword>
<feature type="compositionally biased region" description="Low complexity" evidence="7">
    <location>
        <begin position="777"/>
        <end position="788"/>
    </location>
</feature>
<dbReference type="HOGENOM" id="CLU_260166_0_0_1"/>
<gene>
    <name evidence="8" type="ORF">FIBRA_01943</name>
</gene>
<feature type="compositionally biased region" description="Polar residues" evidence="7">
    <location>
        <begin position="564"/>
        <end position="580"/>
    </location>
</feature>
<feature type="compositionally biased region" description="Polar residues" evidence="7">
    <location>
        <begin position="1192"/>
        <end position="1207"/>
    </location>
</feature>
<feature type="region of interest" description="Disordered" evidence="7">
    <location>
        <begin position="741"/>
        <end position="788"/>
    </location>
</feature>
<evidence type="ECO:0000256" key="4">
    <source>
        <dbReference type="ARBA" id="ARBA00022631"/>
    </source>
</evidence>
<organism evidence="8 9">
    <name type="scientific">Fibroporia radiculosa</name>
    <dbReference type="NCBI Taxonomy" id="599839"/>
    <lineage>
        <taxon>Eukaryota</taxon>
        <taxon>Fungi</taxon>
        <taxon>Dikarya</taxon>
        <taxon>Basidiomycota</taxon>
        <taxon>Agaricomycotina</taxon>
        <taxon>Agaricomycetes</taxon>
        <taxon>Polyporales</taxon>
        <taxon>Fibroporiaceae</taxon>
        <taxon>Fibroporia</taxon>
    </lineage>
</organism>
<evidence type="ECO:0000256" key="5">
    <source>
        <dbReference type="ARBA" id="ARBA00023002"/>
    </source>
</evidence>
<feature type="region of interest" description="Disordered" evidence="7">
    <location>
        <begin position="855"/>
        <end position="889"/>
    </location>
</feature>
<evidence type="ECO:0000256" key="1">
    <source>
        <dbReference type="ARBA" id="ARBA00004831"/>
    </source>
</evidence>
<dbReference type="EC" id="1.7.3.3" evidence="3"/>
<feature type="region of interest" description="Disordered" evidence="7">
    <location>
        <begin position="922"/>
        <end position="943"/>
    </location>
</feature>
<feature type="compositionally biased region" description="Polar residues" evidence="7">
    <location>
        <begin position="855"/>
        <end position="871"/>
    </location>
</feature>
<dbReference type="PANTHER" id="PTHR42874">
    <property type="entry name" value="URICASE"/>
    <property type="match status" value="1"/>
</dbReference>